<dbReference type="GO" id="GO:0008233">
    <property type="term" value="F:peptidase activity"/>
    <property type="evidence" value="ECO:0007669"/>
    <property type="project" value="UniProtKB-KW"/>
</dbReference>
<keyword evidence="5" id="KW-0255">Endonuclease</keyword>
<dbReference type="GO" id="GO:0004519">
    <property type="term" value="F:endonuclease activity"/>
    <property type="evidence" value="ECO:0007669"/>
    <property type="project" value="UniProtKB-KW"/>
</dbReference>
<dbReference type="Proteomes" id="UP000829196">
    <property type="component" value="Unassembled WGS sequence"/>
</dbReference>
<keyword evidence="7" id="KW-0695">RNA-directed DNA polymerase</keyword>
<dbReference type="InterPro" id="IPR041577">
    <property type="entry name" value="RT_RNaseH_2"/>
</dbReference>
<feature type="domain" description="Integrase catalytic" evidence="10">
    <location>
        <begin position="818"/>
        <end position="980"/>
    </location>
</feature>
<keyword evidence="1" id="KW-0645">Protease</keyword>
<dbReference type="GO" id="GO:0003964">
    <property type="term" value="F:RNA-directed DNA polymerase activity"/>
    <property type="evidence" value="ECO:0007669"/>
    <property type="project" value="UniProtKB-KW"/>
</dbReference>
<dbReference type="SUPFAM" id="SSF50630">
    <property type="entry name" value="Acid proteases"/>
    <property type="match status" value="1"/>
</dbReference>
<dbReference type="Gene3D" id="3.30.420.10">
    <property type="entry name" value="Ribonuclease H-like superfamily/Ribonuclease H"/>
    <property type="match status" value="1"/>
</dbReference>
<gene>
    <name evidence="11" type="ORF">KFK09_021406</name>
</gene>
<dbReference type="InterPro" id="IPR021109">
    <property type="entry name" value="Peptidase_aspartic_dom_sf"/>
</dbReference>
<dbReference type="FunFam" id="3.10.20.370:FF:000001">
    <property type="entry name" value="Retrovirus-related Pol polyprotein from transposon 17.6-like protein"/>
    <property type="match status" value="1"/>
</dbReference>
<dbReference type="FunFam" id="3.30.70.270:FF:000020">
    <property type="entry name" value="Transposon Tf2-6 polyprotein-like Protein"/>
    <property type="match status" value="1"/>
</dbReference>
<dbReference type="SUPFAM" id="SSF53098">
    <property type="entry name" value="Ribonuclease H-like"/>
    <property type="match status" value="1"/>
</dbReference>
<feature type="domain" description="Reverse transcriptase" evidence="9">
    <location>
        <begin position="297"/>
        <end position="476"/>
    </location>
</feature>
<dbReference type="FunFam" id="3.10.10.10:FF:000007">
    <property type="entry name" value="Retrovirus-related Pol polyprotein from transposon 17.6-like Protein"/>
    <property type="match status" value="1"/>
</dbReference>
<keyword evidence="2" id="KW-0808">Transferase</keyword>
<dbReference type="Gene3D" id="3.10.10.10">
    <property type="entry name" value="HIV Type 1 Reverse Transcriptase, subunit A, domain 1"/>
    <property type="match status" value="1"/>
</dbReference>
<keyword evidence="3" id="KW-0548">Nucleotidyltransferase</keyword>
<keyword evidence="8" id="KW-0511">Multifunctional enzyme</keyword>
<evidence type="ECO:0000256" key="7">
    <source>
        <dbReference type="ARBA" id="ARBA00022918"/>
    </source>
</evidence>
<proteinExistence type="predicted"/>
<dbReference type="EMBL" id="JAGYWB010000015">
    <property type="protein sequence ID" value="KAI0498165.1"/>
    <property type="molecule type" value="Genomic_DNA"/>
</dbReference>
<dbReference type="InterPro" id="IPR050951">
    <property type="entry name" value="Retrovirus_Pol_polyprotein"/>
</dbReference>
<dbReference type="CDD" id="cd01647">
    <property type="entry name" value="RT_LTR"/>
    <property type="match status" value="1"/>
</dbReference>
<evidence type="ECO:0000313" key="11">
    <source>
        <dbReference type="EMBL" id="KAI0498165.1"/>
    </source>
</evidence>
<organism evidence="11 12">
    <name type="scientific">Dendrobium nobile</name>
    <name type="common">Orchid</name>
    <dbReference type="NCBI Taxonomy" id="94219"/>
    <lineage>
        <taxon>Eukaryota</taxon>
        <taxon>Viridiplantae</taxon>
        <taxon>Streptophyta</taxon>
        <taxon>Embryophyta</taxon>
        <taxon>Tracheophyta</taxon>
        <taxon>Spermatophyta</taxon>
        <taxon>Magnoliopsida</taxon>
        <taxon>Liliopsida</taxon>
        <taxon>Asparagales</taxon>
        <taxon>Orchidaceae</taxon>
        <taxon>Epidendroideae</taxon>
        <taxon>Malaxideae</taxon>
        <taxon>Dendrobiinae</taxon>
        <taxon>Dendrobium</taxon>
    </lineage>
</organism>
<accession>A0A8T3AVR8</accession>
<name>A0A8T3AVR8_DENNO</name>
<dbReference type="SUPFAM" id="SSF56672">
    <property type="entry name" value="DNA/RNA polymerases"/>
    <property type="match status" value="1"/>
</dbReference>
<dbReference type="InterPro" id="IPR041588">
    <property type="entry name" value="Integrase_H2C2"/>
</dbReference>
<keyword evidence="6" id="KW-0378">Hydrolase</keyword>
<dbReference type="InterPro" id="IPR001584">
    <property type="entry name" value="Integrase_cat-core"/>
</dbReference>
<dbReference type="Gene3D" id="1.10.340.70">
    <property type="match status" value="1"/>
</dbReference>
<evidence type="ECO:0000256" key="1">
    <source>
        <dbReference type="ARBA" id="ARBA00022670"/>
    </source>
</evidence>
<dbReference type="Pfam" id="PF00078">
    <property type="entry name" value="RVT_1"/>
    <property type="match status" value="1"/>
</dbReference>
<dbReference type="GO" id="GO:0006508">
    <property type="term" value="P:proteolysis"/>
    <property type="evidence" value="ECO:0007669"/>
    <property type="project" value="UniProtKB-KW"/>
</dbReference>
<dbReference type="GO" id="GO:0015074">
    <property type="term" value="P:DNA integration"/>
    <property type="evidence" value="ECO:0007669"/>
    <property type="project" value="InterPro"/>
</dbReference>
<evidence type="ECO:0000256" key="3">
    <source>
        <dbReference type="ARBA" id="ARBA00022695"/>
    </source>
</evidence>
<dbReference type="InterPro" id="IPR036397">
    <property type="entry name" value="RNaseH_sf"/>
</dbReference>
<keyword evidence="12" id="KW-1185">Reference proteome</keyword>
<dbReference type="Pfam" id="PF17921">
    <property type="entry name" value="Integrase_H2C2"/>
    <property type="match status" value="1"/>
</dbReference>
<dbReference type="InterPro" id="IPR043502">
    <property type="entry name" value="DNA/RNA_pol_sf"/>
</dbReference>
<dbReference type="Gene3D" id="3.10.20.370">
    <property type="match status" value="1"/>
</dbReference>
<evidence type="ECO:0000256" key="8">
    <source>
        <dbReference type="ARBA" id="ARBA00023268"/>
    </source>
</evidence>
<sequence length="1301" mass="147730">MQEKRAKGLCFRCEEKFVPGHRCKDRALRALTVYIDEAPEECDDSDEEQIDPQLEVAEVSLNSVLGFTLSHTMKVKGKILGREVVVLIDSGATHNFISTQVAEELGMEPTETGSYGVMMGTGKIESSTGICKGVEMRLQEIRVVEDFLPLKLGSTDVILGMKWLQTLGETKVNWGTMVMELIVEGKRVKLKGEPGLSRAGVSLRSMAKIIHEEGGGFLVELQSLEEQEEGEEKLIPTLVQPLMQEFEDVFQPPVGLPPDREQEHQIILKEGVSSISVRPYRYPQVQKDEIEKLVGEMLGGIIQPSVSHFSSPVLLVKKKDGSWRFCVDYRALNKETVSDKFPIPVIDELMDELHGAALFTKVNLKSGYHQIRMRKEDVQKTAFRTHEGHYEFLVMPFGLTNAPAIFQALMNRIFKPHLRRFVLIFFDDILIYSRTEEEHLEHLRVVLGVLREHQLKANFKKCDFAQARVEYLGLGHVISQEGVAADQSKIEAMLAWPQPKTLKGLRGFLGLTGYYRRFVRGYSTIAWPLTEQLKKDNFLWGEAASEAFEKLKKAMTTVPVLALLDFNQVFVVETDASGYGLGAVLMQSHRPIAYFSQVLSSRARLKSVYERELMAIVLAIQKWRPYLLGRHFIVRTDQRSLKYLLEQRMVTEEHQRWLSKLLGYDFEIQYRPGGENKAADALSRCLGELQTVGVSVPLMLDWAAIKVESSNDEGLEKIRADLLREGDSHPGYSVEGDRLLYQGRFMMPRTSIHIPNILQEFHGSAVGGHSGVQKTYRRIAAELYWKGMHRDVEEMMARCEICQRNKYMAMSPGGLLQPLALPGRVWEEISMDFIDGLPRSEGFTVILVVVDRLSKYAHFIPLRHPYTAVTVASAFIREVVRLHGVSEVIVSDRDKVFLSHFWRELFRLQGTILKRSTAYHPQTDGQTEVVNRSLETYLRCFVSETPKLWAKWLSWAEYWYNTSFHSASQMTPFKVLYGRDPPYLVHFGSSSTPVSSVEEYLEERDRVLKELKRHLLRAQQIMKKQADGHRKDIHSDRHLNVDTLAHSDPSLLEDNSLNKVCLDDSNMILKEANLTLNTLNLNLEDPDLAVTPTKLTLDNLDDNDLESKVVTLNLLPDVSPNLTNPEPVNLKVIPKSDSIDDRNMSSEDNDLILKVSEPNLNNGSHLILLESILGITHLDLHFKECDFRDWAYLTTPRTDFNVRENLNPHFHITNLAVVPSYVMDTIPDILSLIPAGDSFGYSIMDNLSPSGMNLQDDTIDPRRQPTTLTETPYRSVVVAKDVFIAPPKPVPLDLNTLDPLI</sequence>
<dbReference type="GO" id="GO:0003676">
    <property type="term" value="F:nucleic acid binding"/>
    <property type="evidence" value="ECO:0007669"/>
    <property type="project" value="InterPro"/>
</dbReference>
<dbReference type="Gene3D" id="2.40.70.10">
    <property type="entry name" value="Acid Proteases"/>
    <property type="match status" value="1"/>
</dbReference>
<dbReference type="SMR" id="A0A8T3AVR8"/>
<reference evidence="11" key="1">
    <citation type="journal article" date="2022" name="Front. Genet.">
        <title>Chromosome-Scale Assembly of the Dendrobium nobile Genome Provides Insights Into the Molecular Mechanism of the Biosynthesis of the Medicinal Active Ingredient of Dendrobium.</title>
        <authorList>
            <person name="Xu Q."/>
            <person name="Niu S.-C."/>
            <person name="Li K.-L."/>
            <person name="Zheng P.-J."/>
            <person name="Zhang X.-J."/>
            <person name="Jia Y."/>
            <person name="Liu Y."/>
            <person name="Niu Y.-X."/>
            <person name="Yu L.-H."/>
            <person name="Chen D.-F."/>
            <person name="Zhang G.-Q."/>
        </authorList>
    </citation>
    <scope>NUCLEOTIDE SEQUENCE</scope>
    <source>
        <tissue evidence="11">Leaf</tissue>
    </source>
</reference>
<dbReference type="Gene3D" id="3.30.70.270">
    <property type="match status" value="2"/>
</dbReference>
<dbReference type="InterPro" id="IPR012337">
    <property type="entry name" value="RNaseH-like_sf"/>
</dbReference>
<evidence type="ECO:0000256" key="4">
    <source>
        <dbReference type="ARBA" id="ARBA00022722"/>
    </source>
</evidence>
<dbReference type="PROSITE" id="PS50994">
    <property type="entry name" value="INTEGRASE"/>
    <property type="match status" value="1"/>
</dbReference>
<keyword evidence="4" id="KW-0540">Nuclease</keyword>
<comment type="caution">
    <text evidence="11">The sequence shown here is derived from an EMBL/GenBank/DDBJ whole genome shotgun (WGS) entry which is preliminary data.</text>
</comment>
<dbReference type="InterPro" id="IPR043128">
    <property type="entry name" value="Rev_trsase/Diguanyl_cyclase"/>
</dbReference>
<dbReference type="CDD" id="cd09274">
    <property type="entry name" value="RNase_HI_RT_Ty3"/>
    <property type="match status" value="1"/>
</dbReference>
<dbReference type="Pfam" id="PF17919">
    <property type="entry name" value="RT_RNaseH_2"/>
    <property type="match status" value="1"/>
</dbReference>
<dbReference type="Pfam" id="PF08284">
    <property type="entry name" value="RVP_2"/>
    <property type="match status" value="1"/>
</dbReference>
<evidence type="ECO:0000256" key="5">
    <source>
        <dbReference type="ARBA" id="ARBA00022759"/>
    </source>
</evidence>
<dbReference type="FunFam" id="1.10.340.70:FF:000001">
    <property type="entry name" value="Retrovirus-related Pol polyprotein from transposon gypsy-like Protein"/>
    <property type="match status" value="1"/>
</dbReference>
<evidence type="ECO:0000256" key="2">
    <source>
        <dbReference type="ARBA" id="ARBA00022679"/>
    </source>
</evidence>
<dbReference type="CDD" id="cd00303">
    <property type="entry name" value="retropepsin_like"/>
    <property type="match status" value="1"/>
</dbReference>
<evidence type="ECO:0000256" key="6">
    <source>
        <dbReference type="ARBA" id="ARBA00022801"/>
    </source>
</evidence>
<dbReference type="OrthoDB" id="6382339at2759"/>
<evidence type="ECO:0000259" key="9">
    <source>
        <dbReference type="PROSITE" id="PS50878"/>
    </source>
</evidence>
<protein>
    <recommendedName>
        <fullName evidence="13">Ty3/gypsy retrotransposon protein</fullName>
    </recommendedName>
</protein>
<dbReference type="PANTHER" id="PTHR37984">
    <property type="entry name" value="PROTEIN CBG26694"/>
    <property type="match status" value="1"/>
</dbReference>
<evidence type="ECO:0000313" key="12">
    <source>
        <dbReference type="Proteomes" id="UP000829196"/>
    </source>
</evidence>
<evidence type="ECO:0008006" key="13">
    <source>
        <dbReference type="Google" id="ProtNLM"/>
    </source>
</evidence>
<dbReference type="PROSITE" id="PS50878">
    <property type="entry name" value="RT_POL"/>
    <property type="match status" value="1"/>
</dbReference>
<dbReference type="InterPro" id="IPR000477">
    <property type="entry name" value="RT_dom"/>
</dbReference>
<evidence type="ECO:0000259" key="10">
    <source>
        <dbReference type="PROSITE" id="PS50994"/>
    </source>
</evidence>
<dbReference type="PANTHER" id="PTHR37984:SF5">
    <property type="entry name" value="PROTEIN NYNRIN-LIKE"/>
    <property type="match status" value="1"/>
</dbReference>